<dbReference type="AlphaFoldDB" id="A0A381EI11"/>
<dbReference type="Pfam" id="PF01809">
    <property type="entry name" value="YidD"/>
    <property type="match status" value="1"/>
</dbReference>
<organism evidence="2 4">
    <name type="scientific">Campylobacter upsaliensis</name>
    <dbReference type="NCBI Taxonomy" id="28080"/>
    <lineage>
        <taxon>Bacteria</taxon>
        <taxon>Pseudomonadati</taxon>
        <taxon>Campylobacterota</taxon>
        <taxon>Epsilonproteobacteria</taxon>
        <taxon>Campylobacterales</taxon>
        <taxon>Campylobacteraceae</taxon>
        <taxon>Campylobacter</taxon>
    </lineage>
</organism>
<dbReference type="PANTHER" id="PTHR33383">
    <property type="entry name" value="MEMBRANE PROTEIN INSERTION EFFICIENCY FACTOR-RELATED"/>
    <property type="match status" value="1"/>
</dbReference>
<gene>
    <name evidence="2" type="primary">yidD</name>
    <name evidence="3" type="ORF">NCTC11541_00916</name>
    <name evidence="2" type="ORF">NCTC12264_00798</name>
</gene>
<comment type="function">
    <text evidence="1">Could be involved in insertion of integral membrane proteins into the membrane.</text>
</comment>
<evidence type="ECO:0000313" key="3">
    <source>
        <dbReference type="EMBL" id="VEG84879.1"/>
    </source>
</evidence>
<dbReference type="Proteomes" id="UP000278157">
    <property type="component" value="Chromosome"/>
</dbReference>
<sequence length="121" mass="14604">MGFKKNTMFKIAFLTSLRFYQRFLSPLKPPVCRYYPSCSEYAFWQFEKNNALFAFFLTFFRIIRCNPLFRGGFDYPKVFKIFKSDTLCFKPKFLAQKKLHFLYIPCEDKGFYLVKIIFKGN</sequence>
<dbReference type="PANTHER" id="PTHR33383:SF1">
    <property type="entry name" value="MEMBRANE PROTEIN INSERTION EFFICIENCY FACTOR-RELATED"/>
    <property type="match status" value="1"/>
</dbReference>
<dbReference type="NCBIfam" id="TIGR00278">
    <property type="entry name" value="membrane protein insertion efficiency factor YidD"/>
    <property type="match status" value="1"/>
</dbReference>
<dbReference type="Proteomes" id="UP000254161">
    <property type="component" value="Unassembled WGS sequence"/>
</dbReference>
<evidence type="ECO:0000256" key="1">
    <source>
        <dbReference type="HAMAP-Rule" id="MF_00386"/>
    </source>
</evidence>
<dbReference type="HAMAP" id="MF_00386">
    <property type="entry name" value="UPF0161_YidD"/>
    <property type="match status" value="1"/>
</dbReference>
<dbReference type="GO" id="GO:0005886">
    <property type="term" value="C:plasma membrane"/>
    <property type="evidence" value="ECO:0007669"/>
    <property type="project" value="UniProtKB-SubCell"/>
</dbReference>
<accession>A0A381EI11</accession>
<proteinExistence type="inferred from homology"/>
<name>A0A381EI11_CAMUP</name>
<reference evidence="3 5" key="2">
    <citation type="submission" date="2018-12" db="EMBL/GenBank/DDBJ databases">
        <authorList>
            <consortium name="Pathogen Informatics"/>
        </authorList>
    </citation>
    <scope>NUCLEOTIDE SEQUENCE [LARGE SCALE GENOMIC DNA]</scope>
    <source>
        <strain evidence="3 5">NCTC11541</strain>
    </source>
</reference>
<dbReference type="SMART" id="SM01234">
    <property type="entry name" value="Haemolytic"/>
    <property type="match status" value="1"/>
</dbReference>
<evidence type="ECO:0000313" key="2">
    <source>
        <dbReference type="EMBL" id="SUX26570.1"/>
    </source>
</evidence>
<protein>
    <recommendedName>
        <fullName evidence="1">Putative membrane protein insertion efficiency factor</fullName>
    </recommendedName>
</protein>
<keyword evidence="1" id="KW-0472">Membrane</keyword>
<comment type="similarity">
    <text evidence="1">Belongs to the UPF0161 family.</text>
</comment>
<dbReference type="EMBL" id="LR134372">
    <property type="protein sequence ID" value="VEG84879.1"/>
    <property type="molecule type" value="Genomic_DNA"/>
</dbReference>
<dbReference type="InterPro" id="IPR002696">
    <property type="entry name" value="Membr_insert_effic_factor_YidD"/>
</dbReference>
<evidence type="ECO:0000313" key="5">
    <source>
        <dbReference type="Proteomes" id="UP000278157"/>
    </source>
</evidence>
<dbReference type="EMBL" id="UFUZ01000001">
    <property type="protein sequence ID" value="SUX26570.1"/>
    <property type="molecule type" value="Genomic_DNA"/>
</dbReference>
<evidence type="ECO:0000313" key="4">
    <source>
        <dbReference type="Proteomes" id="UP000254161"/>
    </source>
</evidence>
<comment type="subcellular location">
    <subcellularLocation>
        <location evidence="1">Cell membrane</location>
        <topology evidence="1">Peripheral membrane protein</topology>
        <orientation evidence="1">Cytoplasmic side</orientation>
    </subcellularLocation>
</comment>
<keyword evidence="1" id="KW-1003">Cell membrane</keyword>
<reference evidence="2 4" key="1">
    <citation type="submission" date="2018-06" db="EMBL/GenBank/DDBJ databases">
        <authorList>
            <consortium name="Pathogen Informatics"/>
            <person name="Doyle S."/>
        </authorList>
    </citation>
    <scope>NUCLEOTIDE SEQUENCE [LARGE SCALE GENOMIC DNA]</scope>
    <source>
        <strain evidence="2 4">NCTC12264</strain>
    </source>
</reference>